<feature type="domain" description="EthD" evidence="1">
    <location>
        <begin position="18"/>
        <end position="92"/>
    </location>
</feature>
<dbReference type="Gene3D" id="3.30.70.100">
    <property type="match status" value="1"/>
</dbReference>
<evidence type="ECO:0000313" key="2">
    <source>
        <dbReference type="EMBL" id="MBC5767041.1"/>
    </source>
</evidence>
<keyword evidence="3" id="KW-1185">Reference proteome</keyword>
<name>A0A923MB92_9BURK</name>
<dbReference type="PANTHER" id="PTHR40260">
    <property type="entry name" value="BLR8190 PROTEIN"/>
    <property type="match status" value="1"/>
</dbReference>
<dbReference type="AlphaFoldDB" id="A0A923MB92"/>
<dbReference type="RefSeq" id="WP_187083537.1">
    <property type="nucleotide sequence ID" value="NZ_JACORU010000009.1"/>
</dbReference>
<dbReference type="SUPFAM" id="SSF54909">
    <property type="entry name" value="Dimeric alpha+beta barrel"/>
    <property type="match status" value="1"/>
</dbReference>
<organism evidence="2 3">
    <name type="scientific">Ramlibacter albus</name>
    <dbReference type="NCBI Taxonomy" id="2079448"/>
    <lineage>
        <taxon>Bacteria</taxon>
        <taxon>Pseudomonadati</taxon>
        <taxon>Pseudomonadota</taxon>
        <taxon>Betaproteobacteria</taxon>
        <taxon>Burkholderiales</taxon>
        <taxon>Comamonadaceae</taxon>
        <taxon>Ramlibacter</taxon>
    </lineage>
</organism>
<sequence length="106" mass="11768">MIKFNVMYPFQPGMRFDHDYYRDKHMPLVAKRLGSACRYYTVDKGLAAGAPGAPLPFAAACSIYSDSVESLQAALNPHVQEIMGDIPNYTDAQPVIWISDAVVERS</sequence>
<dbReference type="InterPro" id="IPR009799">
    <property type="entry name" value="EthD_dom"/>
</dbReference>
<dbReference type="GO" id="GO:0016491">
    <property type="term" value="F:oxidoreductase activity"/>
    <property type="evidence" value="ECO:0007669"/>
    <property type="project" value="InterPro"/>
</dbReference>
<dbReference type="InterPro" id="IPR011008">
    <property type="entry name" value="Dimeric_a/b-barrel"/>
</dbReference>
<dbReference type="EMBL" id="JACORU010000009">
    <property type="protein sequence ID" value="MBC5767041.1"/>
    <property type="molecule type" value="Genomic_DNA"/>
</dbReference>
<accession>A0A923MB92</accession>
<dbReference type="Pfam" id="PF07110">
    <property type="entry name" value="EthD"/>
    <property type="match status" value="1"/>
</dbReference>
<dbReference type="PANTHER" id="PTHR40260:SF2">
    <property type="entry name" value="BLR8190 PROTEIN"/>
    <property type="match status" value="1"/>
</dbReference>
<protein>
    <submittedName>
        <fullName evidence="2">EthD family reductase</fullName>
    </submittedName>
</protein>
<dbReference type="Proteomes" id="UP000596827">
    <property type="component" value="Unassembled WGS sequence"/>
</dbReference>
<evidence type="ECO:0000259" key="1">
    <source>
        <dbReference type="Pfam" id="PF07110"/>
    </source>
</evidence>
<dbReference type="NCBIfam" id="TIGR02118">
    <property type="entry name" value="EthD family reductase"/>
    <property type="match status" value="1"/>
</dbReference>
<evidence type="ECO:0000313" key="3">
    <source>
        <dbReference type="Proteomes" id="UP000596827"/>
    </source>
</evidence>
<reference evidence="2" key="1">
    <citation type="submission" date="2020-08" db="EMBL/GenBank/DDBJ databases">
        <title>Ramlibacter sp. GTP1 16S ribosomal RNA gene genome sequencing and assembly.</title>
        <authorList>
            <person name="Kang M."/>
        </authorList>
    </citation>
    <scope>NUCLEOTIDE SEQUENCE</scope>
    <source>
        <strain evidence="2">GTP1</strain>
    </source>
</reference>
<comment type="caution">
    <text evidence="2">The sequence shown here is derived from an EMBL/GenBank/DDBJ whole genome shotgun (WGS) entry which is preliminary data.</text>
</comment>
<gene>
    <name evidence="2" type="ORF">H8R02_21425</name>
</gene>
<proteinExistence type="predicted"/>